<feature type="region of interest" description="Disordered" evidence="1">
    <location>
        <begin position="153"/>
        <end position="178"/>
    </location>
</feature>
<feature type="region of interest" description="Disordered" evidence="1">
    <location>
        <begin position="322"/>
        <end position="362"/>
    </location>
</feature>
<reference evidence="2" key="3">
    <citation type="submission" date="2014-01" db="EMBL/GenBank/DDBJ databases">
        <title>Evolution of pathogenesis and genome organization in the Tremellales.</title>
        <authorList>
            <person name="Cuomo C."/>
            <person name="Litvintseva A."/>
            <person name="Heitman J."/>
            <person name="Chen Y."/>
            <person name="Sun S."/>
            <person name="Springer D."/>
            <person name="Dromer F."/>
            <person name="Young S."/>
            <person name="Zeng Q."/>
            <person name="Chapman S."/>
            <person name="Gujja S."/>
            <person name="Saif S."/>
            <person name="Birren B."/>
        </authorList>
    </citation>
    <scope>NUCLEOTIDE SEQUENCE</scope>
    <source>
        <strain evidence="2">CBS 10118</strain>
    </source>
</reference>
<dbReference type="EMBL" id="CP144541">
    <property type="protein sequence ID" value="WVW80607.1"/>
    <property type="molecule type" value="Genomic_DNA"/>
</dbReference>
<feature type="compositionally biased region" description="Polar residues" evidence="1">
    <location>
        <begin position="60"/>
        <end position="70"/>
    </location>
</feature>
<evidence type="ECO:0000313" key="4">
    <source>
        <dbReference type="Proteomes" id="UP000092730"/>
    </source>
</evidence>
<name>A0A1B9GFD8_9TREE</name>
<dbReference type="OrthoDB" id="2565352at2759"/>
<feature type="compositionally biased region" description="Polar residues" evidence="1">
    <location>
        <begin position="472"/>
        <end position="487"/>
    </location>
</feature>
<feature type="compositionally biased region" description="Polar residues" evidence="1">
    <location>
        <begin position="722"/>
        <end position="731"/>
    </location>
</feature>
<feature type="compositionally biased region" description="Basic and acidic residues" evidence="1">
    <location>
        <begin position="707"/>
        <end position="716"/>
    </location>
</feature>
<feature type="region of interest" description="Disordered" evidence="1">
    <location>
        <begin position="400"/>
        <end position="419"/>
    </location>
</feature>
<feature type="compositionally biased region" description="Basic and acidic residues" evidence="1">
    <location>
        <begin position="400"/>
        <end position="409"/>
    </location>
</feature>
<feature type="region of interest" description="Disordered" evidence="1">
    <location>
        <begin position="1"/>
        <end position="136"/>
    </location>
</feature>
<feature type="region of interest" description="Disordered" evidence="1">
    <location>
        <begin position="625"/>
        <end position="650"/>
    </location>
</feature>
<dbReference type="KEGG" id="kbi:30205679"/>
<dbReference type="EMBL" id="KI894018">
    <property type="protein sequence ID" value="OCF29767.1"/>
    <property type="molecule type" value="Genomic_DNA"/>
</dbReference>
<accession>A0A1B9GFD8</accession>
<dbReference type="GeneID" id="30205679"/>
<gene>
    <name evidence="2" type="ORF">I302_01280</name>
    <name evidence="3" type="ORF">I302_102593</name>
</gene>
<feature type="compositionally biased region" description="Low complexity" evidence="1">
    <location>
        <begin position="638"/>
        <end position="649"/>
    </location>
</feature>
<reference evidence="2" key="1">
    <citation type="submission" date="2013-07" db="EMBL/GenBank/DDBJ databases">
        <title>The Genome Sequence of Cryptococcus bestiolae CBS10118.</title>
        <authorList>
            <consortium name="The Broad Institute Genome Sequencing Platform"/>
            <person name="Cuomo C."/>
            <person name="Litvintseva A."/>
            <person name="Chen Y."/>
            <person name="Heitman J."/>
            <person name="Sun S."/>
            <person name="Springer D."/>
            <person name="Dromer F."/>
            <person name="Young S.K."/>
            <person name="Zeng Q."/>
            <person name="Gargeya S."/>
            <person name="Fitzgerald M."/>
            <person name="Abouelleil A."/>
            <person name="Alvarado L."/>
            <person name="Berlin A.M."/>
            <person name="Chapman S.B."/>
            <person name="Dewar J."/>
            <person name="Goldberg J."/>
            <person name="Griggs A."/>
            <person name="Gujja S."/>
            <person name="Hansen M."/>
            <person name="Howarth C."/>
            <person name="Imamovic A."/>
            <person name="Larimer J."/>
            <person name="McCowan C."/>
            <person name="Murphy C."/>
            <person name="Pearson M."/>
            <person name="Priest M."/>
            <person name="Roberts A."/>
            <person name="Saif S."/>
            <person name="Shea T."/>
            <person name="Sykes S."/>
            <person name="Wortman J."/>
            <person name="Nusbaum C."/>
            <person name="Birren B."/>
        </authorList>
    </citation>
    <scope>NUCLEOTIDE SEQUENCE [LARGE SCALE GENOMIC DNA]</scope>
    <source>
        <strain evidence="2">CBS 10118</strain>
    </source>
</reference>
<evidence type="ECO:0000256" key="1">
    <source>
        <dbReference type="SAM" id="MobiDB-lite"/>
    </source>
</evidence>
<organism evidence="2">
    <name type="scientific">Kwoniella bestiolae CBS 10118</name>
    <dbReference type="NCBI Taxonomy" id="1296100"/>
    <lineage>
        <taxon>Eukaryota</taxon>
        <taxon>Fungi</taxon>
        <taxon>Dikarya</taxon>
        <taxon>Basidiomycota</taxon>
        <taxon>Agaricomycotina</taxon>
        <taxon>Tremellomycetes</taxon>
        <taxon>Tremellales</taxon>
        <taxon>Cryptococcaceae</taxon>
        <taxon>Kwoniella</taxon>
    </lineage>
</organism>
<feature type="compositionally biased region" description="Polar residues" evidence="1">
    <location>
        <begin position="79"/>
        <end position="110"/>
    </location>
</feature>
<keyword evidence="4" id="KW-1185">Reference proteome</keyword>
<evidence type="ECO:0000313" key="2">
    <source>
        <dbReference type="EMBL" id="OCF29767.1"/>
    </source>
</evidence>
<dbReference type="RefSeq" id="XP_019050837.1">
    <property type="nucleotide sequence ID" value="XM_019187959.1"/>
</dbReference>
<feature type="compositionally biased region" description="Low complexity" evidence="1">
    <location>
        <begin position="494"/>
        <end position="503"/>
    </location>
</feature>
<dbReference type="VEuPathDB" id="FungiDB:I302_01280"/>
<sequence length="753" mass="81481">MLPAQSQDPLSVFRSRQPTPTGFRPPPPVTPSPARSSHPNSSPRTHHHSHSQIRYPILTPTVNSSSSSQHRPGDDVFSPSYQPPSSTSRHGTPSLSQTIPTTGTARTGSVNAKAGPSQPSQPRPRTAQEVFEEGQKKKLTGVDKILARLDAMDKRESERDKQASEREQQASARDTKWNQKIDKLDKEISTLRTDNRQLRDQIHELKLGQNSLATRDEMVEEITNQMLTTVGDLQDRITNLPIELAAKIVTPLPHPNHPPTQQQFSDAASVTALTNLLNHVTTKLNGIDSLITLLGSLQGLPEAITSVAVFKEALDGLTSKVEEFSQHSQPGSQPALVTEISPPTPKSPCISASSGGPEDKNKKTHLLLSSIVELCQKHITGQEEIRSILTKHVNTFTRNDLNRPIEHSSRPLSVPPFEATQPNSLEALAEAAAARGMPGNAQVTPPIDHGMSETQISLSGDPVESIPPNFTPGVNNRSHQRRFSSLASPPPADFSFGSSLSFSDAQPMTSTPFNRQRQSANQSTSAPRSPFNSLSFGATPTRQSTKSNPSSQRATKKAKVSPDPSDRPVTRSMSNRVSKPPIKWGPTTHKPIPSNTNKSKKLGITSKSSSRATILGKSVLEAIEISDTSSHSPPDVPSRASTSRTSSVRSKFEDIAQSVLFSQTPIDNNSLSSGVESVPQDRDNTNGLARVPPVRVYASTGAKSRLRAREAEEARNRGRTSYVPTLGSSVGQPLGGGNPKGKRRMEVDFDDSL</sequence>
<reference evidence="3" key="4">
    <citation type="submission" date="2024-02" db="EMBL/GenBank/DDBJ databases">
        <title>Comparative genomics of Cryptococcus and Kwoniella reveals pathogenesis evolution and contrasting modes of karyotype evolution via chromosome fusion or intercentromeric recombination.</title>
        <authorList>
            <person name="Coelho M.A."/>
            <person name="David-Palma M."/>
            <person name="Shea T."/>
            <person name="Bowers K."/>
            <person name="McGinley-Smith S."/>
            <person name="Mohammad A.W."/>
            <person name="Gnirke A."/>
            <person name="Yurkov A.M."/>
            <person name="Nowrousian M."/>
            <person name="Sun S."/>
            <person name="Cuomo C.A."/>
            <person name="Heitman J."/>
        </authorList>
    </citation>
    <scope>NUCLEOTIDE SEQUENCE</scope>
    <source>
        <strain evidence="3">CBS 10118</strain>
    </source>
</reference>
<feature type="region of interest" description="Disordered" evidence="1">
    <location>
        <begin position="432"/>
        <end position="610"/>
    </location>
</feature>
<evidence type="ECO:0000313" key="3">
    <source>
        <dbReference type="EMBL" id="WVW80607.1"/>
    </source>
</evidence>
<protein>
    <submittedName>
        <fullName evidence="2">Uncharacterized protein</fullName>
    </submittedName>
</protein>
<dbReference type="AlphaFoldDB" id="A0A1B9GFD8"/>
<proteinExistence type="predicted"/>
<feature type="region of interest" description="Disordered" evidence="1">
    <location>
        <begin position="667"/>
        <end position="753"/>
    </location>
</feature>
<feature type="compositionally biased region" description="Polar residues" evidence="1">
    <location>
        <begin position="504"/>
        <end position="553"/>
    </location>
</feature>
<reference evidence="3" key="2">
    <citation type="submission" date="2013-07" db="EMBL/GenBank/DDBJ databases">
        <authorList>
            <consortium name="The Broad Institute Genome Sequencing Platform"/>
            <person name="Cuomo C."/>
            <person name="Litvintseva A."/>
            <person name="Chen Y."/>
            <person name="Heitman J."/>
            <person name="Sun S."/>
            <person name="Springer D."/>
            <person name="Dromer F."/>
            <person name="Young S.K."/>
            <person name="Zeng Q."/>
            <person name="Gargeya S."/>
            <person name="Fitzgerald M."/>
            <person name="Abouelleil A."/>
            <person name="Alvarado L."/>
            <person name="Berlin A.M."/>
            <person name="Chapman S.B."/>
            <person name="Dewar J."/>
            <person name="Goldberg J."/>
            <person name="Griggs A."/>
            <person name="Gujja S."/>
            <person name="Hansen M."/>
            <person name="Howarth C."/>
            <person name="Imamovic A."/>
            <person name="Larimer J."/>
            <person name="McCowan C."/>
            <person name="Murphy C."/>
            <person name="Pearson M."/>
            <person name="Priest M."/>
            <person name="Roberts A."/>
            <person name="Saif S."/>
            <person name="Shea T."/>
            <person name="Sykes S."/>
            <person name="Wortman J."/>
            <person name="Nusbaum C."/>
            <person name="Birren B."/>
        </authorList>
    </citation>
    <scope>NUCLEOTIDE SEQUENCE</scope>
    <source>
        <strain evidence="3">CBS 10118</strain>
    </source>
</reference>
<dbReference type="Proteomes" id="UP000092730">
    <property type="component" value="Chromosome 1"/>
</dbReference>